<dbReference type="OrthoDB" id="7446186at2759"/>
<evidence type="ECO:0000256" key="8">
    <source>
        <dbReference type="ARBA" id="ARBA00022656"/>
    </source>
</evidence>
<dbReference type="GO" id="GO:0006887">
    <property type="term" value="P:exocytosis"/>
    <property type="evidence" value="ECO:0007669"/>
    <property type="project" value="UniProtKB-KW"/>
</dbReference>
<dbReference type="GO" id="GO:0005576">
    <property type="term" value="C:extracellular region"/>
    <property type="evidence" value="ECO:0007669"/>
    <property type="project" value="UniProtKB-SubCell"/>
</dbReference>
<organism evidence="17 18">
    <name type="scientific">Nephila pilipes</name>
    <name type="common">Giant wood spider</name>
    <name type="synonym">Nephila maculata</name>
    <dbReference type="NCBI Taxonomy" id="299642"/>
    <lineage>
        <taxon>Eukaryota</taxon>
        <taxon>Metazoa</taxon>
        <taxon>Ecdysozoa</taxon>
        <taxon>Arthropoda</taxon>
        <taxon>Chelicerata</taxon>
        <taxon>Arachnida</taxon>
        <taxon>Araneae</taxon>
        <taxon>Araneomorphae</taxon>
        <taxon>Entelegynae</taxon>
        <taxon>Araneoidea</taxon>
        <taxon>Nephilidae</taxon>
        <taxon>Nephila</taxon>
    </lineage>
</organism>
<dbReference type="PANTHER" id="PTHR12349:SF4">
    <property type="entry name" value="ANKYRIN REPEAT AND LEM DOMAIN-CONTAINING PROTEIN 2"/>
    <property type="match status" value="1"/>
</dbReference>
<name>A0A8X6QTV7_NEPPI</name>
<evidence type="ECO:0000256" key="14">
    <source>
        <dbReference type="PROSITE-ProRule" id="PRU00023"/>
    </source>
</evidence>
<evidence type="ECO:0000256" key="7">
    <source>
        <dbReference type="ARBA" id="ARBA00022618"/>
    </source>
</evidence>
<evidence type="ECO:0000256" key="4">
    <source>
        <dbReference type="ARBA" id="ARBA00022483"/>
    </source>
</evidence>
<proteinExistence type="inferred from homology"/>
<evidence type="ECO:0000256" key="9">
    <source>
        <dbReference type="ARBA" id="ARBA00022699"/>
    </source>
</evidence>
<dbReference type="AlphaFoldDB" id="A0A8X6QTV7"/>
<keyword evidence="12" id="KW-0472">Membrane</keyword>
<dbReference type="Pfam" id="PF24567">
    <property type="entry name" value="ANKLE2_3rd"/>
    <property type="match status" value="1"/>
</dbReference>
<evidence type="ECO:0000313" key="18">
    <source>
        <dbReference type="Proteomes" id="UP000887013"/>
    </source>
</evidence>
<dbReference type="EMBL" id="BMAW01036354">
    <property type="protein sequence ID" value="GFU43647.1"/>
    <property type="molecule type" value="Genomic_DNA"/>
</dbReference>
<dbReference type="InterPro" id="IPR002110">
    <property type="entry name" value="Ankyrin_rpt"/>
</dbReference>
<dbReference type="GO" id="GO:0005783">
    <property type="term" value="C:endoplasmic reticulum"/>
    <property type="evidence" value="ECO:0007669"/>
    <property type="project" value="TreeGrafter"/>
</dbReference>
<evidence type="ECO:0000256" key="10">
    <source>
        <dbReference type="ARBA" id="ARBA00023028"/>
    </source>
</evidence>
<dbReference type="GO" id="GO:0044218">
    <property type="term" value="C:other organism cell membrane"/>
    <property type="evidence" value="ECO:0007669"/>
    <property type="project" value="UniProtKB-KW"/>
</dbReference>
<keyword evidence="11 14" id="KW-0040">ANK repeat</keyword>
<evidence type="ECO:0000256" key="1">
    <source>
        <dbReference type="ARBA" id="ARBA00004175"/>
    </source>
</evidence>
<keyword evidence="12" id="KW-1053">Target membrane</keyword>
<feature type="repeat" description="ANK" evidence="14">
    <location>
        <begin position="312"/>
        <end position="335"/>
    </location>
</feature>
<evidence type="ECO:0000256" key="13">
    <source>
        <dbReference type="ARBA" id="ARBA00023306"/>
    </source>
</evidence>
<dbReference type="Pfam" id="PF01693">
    <property type="entry name" value="Cauli_VI"/>
    <property type="match status" value="1"/>
</dbReference>
<evidence type="ECO:0000256" key="12">
    <source>
        <dbReference type="ARBA" id="ARBA00023298"/>
    </source>
</evidence>
<dbReference type="PANTHER" id="PTHR12349">
    <property type="entry name" value="ANKYRIN REPEAT AND LEM DOMAIN-CONTAINING PROTEIN 2"/>
    <property type="match status" value="1"/>
</dbReference>
<evidence type="ECO:0000259" key="15">
    <source>
        <dbReference type="Pfam" id="PF01693"/>
    </source>
</evidence>
<dbReference type="Proteomes" id="UP000887013">
    <property type="component" value="Unassembled WGS sequence"/>
</dbReference>
<keyword evidence="6" id="KW-1052">Target cell membrane</keyword>
<gene>
    <name evidence="17" type="primary">ANKLE2</name>
    <name evidence="17" type="ORF">NPIL_534561</name>
</gene>
<dbReference type="GO" id="GO:0051301">
    <property type="term" value="P:cell division"/>
    <property type="evidence" value="ECO:0007669"/>
    <property type="project" value="UniProtKB-KW"/>
</dbReference>
<feature type="domain" description="Ribonuclease H1 N-terminal" evidence="15">
    <location>
        <begin position="134"/>
        <end position="184"/>
    </location>
</feature>
<evidence type="ECO:0000256" key="11">
    <source>
        <dbReference type="ARBA" id="ARBA00023043"/>
    </source>
</evidence>
<dbReference type="GO" id="GO:0051721">
    <property type="term" value="F:protein phosphatase 2A binding"/>
    <property type="evidence" value="ECO:0007669"/>
    <property type="project" value="TreeGrafter"/>
</dbReference>
<dbReference type="InterPro" id="IPR056237">
    <property type="entry name" value="ANKLE2_3rd"/>
</dbReference>
<feature type="domain" description="ANKLE2 third alpha/beta" evidence="16">
    <location>
        <begin position="379"/>
        <end position="487"/>
    </location>
</feature>
<evidence type="ECO:0000256" key="2">
    <source>
        <dbReference type="ARBA" id="ARBA00004613"/>
    </source>
</evidence>
<dbReference type="GO" id="GO:0044231">
    <property type="term" value="C:host cell presynaptic membrane"/>
    <property type="evidence" value="ECO:0007669"/>
    <property type="project" value="UniProtKB-KW"/>
</dbReference>
<comment type="similarity">
    <text evidence="3">Belongs to the ANKLE2 family.</text>
</comment>
<keyword evidence="13" id="KW-0131">Cell cycle</keyword>
<dbReference type="Gene3D" id="1.25.40.20">
    <property type="entry name" value="Ankyrin repeat-containing domain"/>
    <property type="match status" value="1"/>
</dbReference>
<evidence type="ECO:0000259" key="16">
    <source>
        <dbReference type="Pfam" id="PF24567"/>
    </source>
</evidence>
<comment type="subcellular location">
    <subcellularLocation>
        <location evidence="2">Secreted</location>
    </subcellularLocation>
    <subcellularLocation>
        <location evidence="1">Target cell membrane</location>
    </subcellularLocation>
</comment>
<evidence type="ECO:0000256" key="5">
    <source>
        <dbReference type="ARBA" id="ARBA00022525"/>
    </source>
</evidence>
<protein>
    <submittedName>
        <fullName evidence="17">Ankyrin repeat and LEM domain-containing protein 2</fullName>
    </submittedName>
</protein>
<keyword evidence="10" id="KW-0638">Presynaptic neurotoxin</keyword>
<accession>A0A8X6QTV7</accession>
<dbReference type="PROSITE" id="PS50297">
    <property type="entry name" value="ANK_REP_REGION"/>
    <property type="match status" value="1"/>
</dbReference>
<keyword evidence="9" id="KW-0528">Neurotoxin</keyword>
<dbReference type="SUPFAM" id="SSF48403">
    <property type="entry name" value="Ankyrin repeat"/>
    <property type="match status" value="1"/>
</dbReference>
<dbReference type="Gene3D" id="3.40.970.10">
    <property type="entry name" value="Ribonuclease H1, N-terminal domain"/>
    <property type="match status" value="1"/>
</dbReference>
<evidence type="ECO:0000313" key="17">
    <source>
        <dbReference type="EMBL" id="GFU43647.1"/>
    </source>
</evidence>
<dbReference type="Pfam" id="PF12796">
    <property type="entry name" value="Ank_2"/>
    <property type="match status" value="1"/>
</dbReference>
<dbReference type="GO" id="GO:0090729">
    <property type="term" value="F:toxin activity"/>
    <property type="evidence" value="ECO:0007669"/>
    <property type="project" value="UniProtKB-KW"/>
</dbReference>
<evidence type="ECO:0000256" key="3">
    <source>
        <dbReference type="ARBA" id="ARBA00007597"/>
    </source>
</evidence>
<sequence>MSKMNESFQDLVLQQTDKDIFGLVDLFSKLTLSDSPKYNYSDNPSEETLKSNPYMLKLDFWNKAKYNSSEKHNQNGVGVSDLCLVMNDIKIEGKSSSSEDAHKENASENDPYLERGDAVVEEKLDPEMKTTSVKYYAVALPVGLELSGEGTLIYTELKDALKAIKTYKGARFKEFALKEEALKYTFQLLEKVEKKKAIENEHLRYCTSQELCKLRKMIERGDEVNFAKQVWTYPRALIGEVDIPTVMQHGVRFNALHVAAKCDKPFMCQLILDILENPNFSELLYPEESPAMRARRMFQVRDLYLNTGTQKTGDTPLHYASKFGSIDCCKVLISHPQCDPEKKNVDGLIPKETICDRLNPIPSALKEQMEAVLGEGLIYVPVLRSNDDVSPPIVGKPCSCKDIEQYASLLITDEVELSLKAFAGPMTAKMAHQFYRVLKNPSSPKNSPYKPLEQDLISKIKLTDPEKGIIRIARHLAEDMKVDWHEYFPALNVFANFATKEGLDILETYLKKHQCYEPLLLSVTALEPAEQSLALIHEYPSHMNPLKHRVNVLYSVLYSTKKEEKFLTPPTSPEFITPPSSPRNSPVPERNVFLNGYTFSKLDVDVLLTIQDCDLNPDEYPNVHKWKLLVTAEMQKQYSNRFKPSQKRDLTPLRSKLQGSNISRKKLF</sequence>
<keyword evidence="18" id="KW-1185">Reference proteome</keyword>
<comment type="caution">
    <text evidence="17">The sequence shown here is derived from an EMBL/GenBank/DDBJ whole genome shotgun (WGS) entry which is preliminary data.</text>
</comment>
<keyword evidence="5" id="KW-0964">Secreted</keyword>
<keyword evidence="4" id="KW-0268">Exocytosis</keyword>
<dbReference type="InterPro" id="IPR037056">
    <property type="entry name" value="RNase_H1_N_sf"/>
</dbReference>
<dbReference type="InterPro" id="IPR036770">
    <property type="entry name" value="Ankyrin_rpt-contain_sf"/>
</dbReference>
<evidence type="ECO:0000256" key="6">
    <source>
        <dbReference type="ARBA" id="ARBA00022537"/>
    </source>
</evidence>
<keyword evidence="7" id="KW-0132">Cell division</keyword>
<reference evidence="17" key="1">
    <citation type="submission" date="2020-08" db="EMBL/GenBank/DDBJ databases">
        <title>Multicomponent nature underlies the extraordinary mechanical properties of spider dragline silk.</title>
        <authorList>
            <person name="Kono N."/>
            <person name="Nakamura H."/>
            <person name="Mori M."/>
            <person name="Yoshida Y."/>
            <person name="Ohtoshi R."/>
            <person name="Malay A.D."/>
            <person name="Moran D.A.P."/>
            <person name="Tomita M."/>
            <person name="Numata K."/>
            <person name="Arakawa K."/>
        </authorList>
    </citation>
    <scope>NUCLEOTIDE SEQUENCE</scope>
</reference>
<dbReference type="PROSITE" id="PS50088">
    <property type="entry name" value="ANK_REPEAT"/>
    <property type="match status" value="1"/>
</dbReference>
<dbReference type="SMART" id="SM00248">
    <property type="entry name" value="ANK"/>
    <property type="match status" value="2"/>
</dbReference>
<keyword evidence="8" id="KW-0800">Toxin</keyword>
<dbReference type="InterPro" id="IPR011320">
    <property type="entry name" value="RNase_H1_N"/>
</dbReference>